<evidence type="ECO:0000256" key="4">
    <source>
        <dbReference type="ARBA" id="ARBA00023136"/>
    </source>
</evidence>
<feature type="transmembrane region" description="Helical" evidence="5">
    <location>
        <begin position="193"/>
        <end position="213"/>
    </location>
</feature>
<feature type="domain" description="EamA" evidence="6">
    <location>
        <begin position="164"/>
        <end position="291"/>
    </location>
</feature>
<reference evidence="7 8" key="1">
    <citation type="submission" date="2022-12" db="EMBL/GenBank/DDBJ databases">
        <title>Dasania phycosphaerae sp. nov., isolated from particulate material of the south coast of Korea.</title>
        <authorList>
            <person name="Jiang Y."/>
        </authorList>
    </citation>
    <scope>NUCLEOTIDE SEQUENCE [LARGE SCALE GENOMIC DNA]</scope>
    <source>
        <strain evidence="7 8">GY-19</strain>
    </source>
</reference>
<protein>
    <submittedName>
        <fullName evidence="7">DMT family transporter</fullName>
    </submittedName>
</protein>
<feature type="transmembrane region" description="Helical" evidence="5">
    <location>
        <begin position="49"/>
        <end position="67"/>
    </location>
</feature>
<proteinExistence type="predicted"/>
<keyword evidence="8" id="KW-1185">Reference proteome</keyword>
<evidence type="ECO:0000256" key="1">
    <source>
        <dbReference type="ARBA" id="ARBA00004141"/>
    </source>
</evidence>
<dbReference type="Pfam" id="PF00892">
    <property type="entry name" value="EamA"/>
    <property type="match status" value="2"/>
</dbReference>
<dbReference type="RefSeq" id="WP_258332694.1">
    <property type="nucleotide sequence ID" value="NZ_JAPTGG010000014.1"/>
</dbReference>
<dbReference type="EMBL" id="JAPTGG010000014">
    <property type="protein sequence ID" value="MCZ0866667.1"/>
    <property type="molecule type" value="Genomic_DNA"/>
</dbReference>
<evidence type="ECO:0000256" key="3">
    <source>
        <dbReference type="ARBA" id="ARBA00022989"/>
    </source>
</evidence>
<comment type="caution">
    <text evidence="7">The sequence shown here is derived from an EMBL/GenBank/DDBJ whole genome shotgun (WGS) entry which is preliminary data.</text>
</comment>
<sequence length="294" mass="32090">MIQSTALLPAKLGSGYGIYFAGLAIVANVAFDTVIKYVLAYLPVLEVNFLRWLIGGIILLPLAYRYGWWRGFSITGIHGIRMLLNLVGAGSFFYTLSQLSLSLTVAIFFLEPLFSIVFARLLFQEHNPIRRYIAVVVGFIGVILMLDIGPVAIGTEPQPIAWLPVLLGLVGAASWGLMNVLTRHYGRDISSGVLMFWLAVLTAIGLAPLAWMVWQTPSLLQIALISLAAVFGSLYNFSWAQAFKTVSVATLAAVFNLYLPLAALAGWLFFAELMSLQMIAGAVMVVMAMIVACY</sequence>
<feature type="transmembrane region" description="Helical" evidence="5">
    <location>
        <begin position="249"/>
        <end position="270"/>
    </location>
</feature>
<feature type="transmembrane region" description="Helical" evidence="5">
    <location>
        <begin position="276"/>
        <end position="293"/>
    </location>
</feature>
<evidence type="ECO:0000313" key="8">
    <source>
        <dbReference type="Proteomes" id="UP001069090"/>
    </source>
</evidence>
<dbReference type="PANTHER" id="PTHR22911:SF6">
    <property type="entry name" value="SOLUTE CARRIER FAMILY 35 MEMBER G1"/>
    <property type="match status" value="1"/>
</dbReference>
<feature type="transmembrane region" description="Helical" evidence="5">
    <location>
        <begin position="79"/>
        <end position="97"/>
    </location>
</feature>
<gene>
    <name evidence="7" type="ORF">O0V09_15755</name>
</gene>
<keyword evidence="4 5" id="KW-0472">Membrane</keyword>
<evidence type="ECO:0000256" key="5">
    <source>
        <dbReference type="SAM" id="Phobius"/>
    </source>
</evidence>
<feature type="transmembrane region" description="Helical" evidence="5">
    <location>
        <begin position="219"/>
        <end position="237"/>
    </location>
</feature>
<organism evidence="7 8">
    <name type="scientific">Dasania phycosphaerae</name>
    <dbReference type="NCBI Taxonomy" id="2950436"/>
    <lineage>
        <taxon>Bacteria</taxon>
        <taxon>Pseudomonadati</taxon>
        <taxon>Pseudomonadota</taxon>
        <taxon>Gammaproteobacteria</taxon>
        <taxon>Cellvibrionales</taxon>
        <taxon>Spongiibacteraceae</taxon>
        <taxon>Dasania</taxon>
    </lineage>
</organism>
<feature type="transmembrane region" description="Helical" evidence="5">
    <location>
        <begin position="12"/>
        <end position="29"/>
    </location>
</feature>
<evidence type="ECO:0000256" key="2">
    <source>
        <dbReference type="ARBA" id="ARBA00022692"/>
    </source>
</evidence>
<keyword evidence="2 5" id="KW-0812">Transmembrane</keyword>
<comment type="subcellular location">
    <subcellularLocation>
        <location evidence="1">Membrane</location>
        <topology evidence="1">Multi-pass membrane protein</topology>
    </subcellularLocation>
</comment>
<evidence type="ECO:0000259" key="6">
    <source>
        <dbReference type="Pfam" id="PF00892"/>
    </source>
</evidence>
<dbReference type="Proteomes" id="UP001069090">
    <property type="component" value="Unassembled WGS sequence"/>
</dbReference>
<dbReference type="SUPFAM" id="SSF103481">
    <property type="entry name" value="Multidrug resistance efflux transporter EmrE"/>
    <property type="match status" value="2"/>
</dbReference>
<dbReference type="InterPro" id="IPR037185">
    <property type="entry name" value="EmrE-like"/>
</dbReference>
<evidence type="ECO:0000313" key="7">
    <source>
        <dbReference type="EMBL" id="MCZ0866667.1"/>
    </source>
</evidence>
<accession>A0A9J6RQ20</accession>
<feature type="domain" description="EamA" evidence="6">
    <location>
        <begin position="17"/>
        <end position="146"/>
    </location>
</feature>
<feature type="transmembrane region" description="Helical" evidence="5">
    <location>
        <begin position="132"/>
        <end position="153"/>
    </location>
</feature>
<dbReference type="GO" id="GO:0016020">
    <property type="term" value="C:membrane"/>
    <property type="evidence" value="ECO:0007669"/>
    <property type="project" value="UniProtKB-SubCell"/>
</dbReference>
<feature type="transmembrane region" description="Helical" evidence="5">
    <location>
        <begin position="103"/>
        <end position="123"/>
    </location>
</feature>
<dbReference type="InterPro" id="IPR000620">
    <property type="entry name" value="EamA_dom"/>
</dbReference>
<dbReference type="PANTHER" id="PTHR22911">
    <property type="entry name" value="ACYL-MALONYL CONDENSING ENZYME-RELATED"/>
    <property type="match status" value="1"/>
</dbReference>
<dbReference type="AlphaFoldDB" id="A0A9J6RQ20"/>
<feature type="transmembrane region" description="Helical" evidence="5">
    <location>
        <begin position="159"/>
        <end position="181"/>
    </location>
</feature>
<name>A0A9J6RQ20_9GAMM</name>
<keyword evidence="3 5" id="KW-1133">Transmembrane helix</keyword>